<reference evidence="6" key="1">
    <citation type="journal article" date="2021" name="Cell">
        <title>Tracing the genetic footprints of vertebrate landing in non-teleost ray-finned fishes.</title>
        <authorList>
            <person name="Bi X."/>
            <person name="Wang K."/>
            <person name="Yang L."/>
            <person name="Pan H."/>
            <person name="Jiang H."/>
            <person name="Wei Q."/>
            <person name="Fang M."/>
            <person name="Yu H."/>
            <person name="Zhu C."/>
            <person name="Cai Y."/>
            <person name="He Y."/>
            <person name="Gan X."/>
            <person name="Zeng H."/>
            <person name="Yu D."/>
            <person name="Zhu Y."/>
            <person name="Jiang H."/>
            <person name="Qiu Q."/>
            <person name="Yang H."/>
            <person name="Zhang Y.E."/>
            <person name="Wang W."/>
            <person name="Zhu M."/>
            <person name="He S."/>
            <person name="Zhang G."/>
        </authorList>
    </citation>
    <scope>NUCLEOTIDE SEQUENCE</scope>
    <source>
        <strain evidence="6">Pddl_001</strain>
    </source>
</reference>
<organism evidence="6 7">
    <name type="scientific">Polyodon spathula</name>
    <name type="common">North American paddlefish</name>
    <name type="synonym">Squalus spathula</name>
    <dbReference type="NCBI Taxonomy" id="7913"/>
    <lineage>
        <taxon>Eukaryota</taxon>
        <taxon>Metazoa</taxon>
        <taxon>Chordata</taxon>
        <taxon>Craniata</taxon>
        <taxon>Vertebrata</taxon>
        <taxon>Euteleostomi</taxon>
        <taxon>Actinopterygii</taxon>
        <taxon>Chondrostei</taxon>
        <taxon>Acipenseriformes</taxon>
        <taxon>Polyodontidae</taxon>
        <taxon>Polyodon</taxon>
    </lineage>
</organism>
<dbReference type="SUPFAM" id="SSF48726">
    <property type="entry name" value="Immunoglobulin"/>
    <property type="match status" value="2"/>
</dbReference>
<dbReference type="EMBL" id="JAAWVQ010137780">
    <property type="protein sequence ID" value="MBN3284569.1"/>
    <property type="molecule type" value="Genomic_DNA"/>
</dbReference>
<feature type="domain" description="Immunoglobulin V-set" evidence="5">
    <location>
        <begin position="91"/>
        <end position="175"/>
    </location>
</feature>
<feature type="non-terminal residue" evidence="6">
    <location>
        <position position="195"/>
    </location>
</feature>
<dbReference type="Proteomes" id="UP001166093">
    <property type="component" value="Unassembled WGS sequence"/>
</dbReference>
<keyword evidence="3" id="KW-0675">Receptor</keyword>
<dbReference type="Pfam" id="PF07686">
    <property type="entry name" value="V-set"/>
    <property type="match status" value="1"/>
</dbReference>
<dbReference type="PANTHER" id="PTHR19367:SF18">
    <property type="entry name" value="T CELL RECEPTOR ALPHA VARIABLE 16"/>
    <property type="match status" value="1"/>
</dbReference>
<keyword evidence="7" id="KW-1185">Reference proteome</keyword>
<keyword evidence="4" id="KW-0393">Immunoglobulin domain</keyword>
<evidence type="ECO:0000259" key="5">
    <source>
        <dbReference type="SMART" id="SM00406"/>
    </source>
</evidence>
<dbReference type="InterPro" id="IPR013783">
    <property type="entry name" value="Ig-like_fold"/>
</dbReference>
<feature type="non-terminal residue" evidence="6">
    <location>
        <position position="1"/>
    </location>
</feature>
<name>A0ABS2YEI1_POLSP</name>
<dbReference type="InterPro" id="IPR013106">
    <property type="entry name" value="Ig_V-set"/>
</dbReference>
<keyword evidence="2" id="KW-1064">Adaptive immunity</keyword>
<evidence type="ECO:0000313" key="6">
    <source>
        <dbReference type="EMBL" id="MBN3284569.1"/>
    </source>
</evidence>
<accession>A0ABS2YEI1</accession>
<dbReference type="Gene3D" id="2.60.40.10">
    <property type="entry name" value="Immunoglobulins"/>
    <property type="match status" value="2"/>
</dbReference>
<dbReference type="PANTHER" id="PTHR19367">
    <property type="entry name" value="T-CELL RECEPTOR ALPHA CHAIN V REGION"/>
    <property type="match status" value="1"/>
</dbReference>
<evidence type="ECO:0000256" key="1">
    <source>
        <dbReference type="ARBA" id="ARBA00022729"/>
    </source>
</evidence>
<dbReference type="SMART" id="SM00406">
    <property type="entry name" value="IGv"/>
    <property type="match status" value="1"/>
</dbReference>
<keyword evidence="1" id="KW-0732">Signal</keyword>
<evidence type="ECO:0000256" key="3">
    <source>
        <dbReference type="ARBA" id="ARBA00023170"/>
    </source>
</evidence>
<dbReference type="InterPro" id="IPR051287">
    <property type="entry name" value="TCR_variable_region"/>
</dbReference>
<evidence type="ECO:0000256" key="2">
    <source>
        <dbReference type="ARBA" id="ARBA00023130"/>
    </source>
</evidence>
<evidence type="ECO:0000313" key="7">
    <source>
        <dbReference type="Proteomes" id="UP001166093"/>
    </source>
</evidence>
<keyword evidence="2" id="KW-0391">Immunity</keyword>
<comment type="caution">
    <text evidence="6">The sequence shown here is derived from an EMBL/GenBank/DDBJ whole genome shotgun (WGS) entry which is preliminary data.</text>
</comment>
<proteinExistence type="predicted"/>
<protein>
    <submittedName>
        <fullName evidence="6">VPRE1 protein</fullName>
    </submittedName>
</protein>
<evidence type="ECO:0000256" key="4">
    <source>
        <dbReference type="ARBA" id="ARBA00023319"/>
    </source>
</evidence>
<gene>
    <name evidence="6" type="primary">Vpreb1_2</name>
    <name evidence="6" type="ORF">GTO93_0021518</name>
</gene>
<sequence>MILFSDPVKNLQFSGSLDKVKSSGVFNVSNSQAEDSVTYYCAVEAQCLKAVTEPDRNTECVNSSVEHSSGLSYGDEVRPWKDLQTSEQSQETKIYCNYSLSNNAYTEYLFWYQQIPGRNPRYILHRYKVSGGSVELRSEESDRRFIGHLNTSTKMTYLSISNTQLSDSALYYCALGTTVMLIKVQLLAKTSVETL</sequence>
<dbReference type="InterPro" id="IPR036179">
    <property type="entry name" value="Ig-like_dom_sf"/>
</dbReference>